<sequence length="334" mass="34210">MNRFMPGRRGLLALAALPLLRGGAGAQGTAQGAWPNRPIRFIVPFAAGGNSDVTARLFAARIAPRLGQPIVVENRSGATGAIGTEAVVRARPDGYTLLIGSPGSIVNGPLLMAAPRYDTMADLLPVALLGQVPMVIIVRPDLPVRNLAELVAFSKERPGGVTIGTSGVGGANHLPLELFKAATGANLVHVPYRGGGSTLPDFVAGNVDGILIELPSVLDLQRDGRGRILGVASAARSPQVPEVATFIEQGLEGFLAASFVGLFAPAGTPEPVMQALQAALAEAAADPEVLARLASFGADPPTAAELTTPGVAAFLQGEMAKARRAIAVAGLRPE</sequence>
<keyword evidence="2" id="KW-0732">Signal</keyword>
<dbReference type="EMBL" id="JBHLVZ010000043">
    <property type="protein sequence ID" value="MFC0386914.1"/>
    <property type="molecule type" value="Genomic_DNA"/>
</dbReference>
<evidence type="ECO:0000256" key="2">
    <source>
        <dbReference type="SAM" id="SignalP"/>
    </source>
</evidence>
<dbReference type="PANTHER" id="PTHR42928">
    <property type="entry name" value="TRICARBOXYLATE-BINDING PROTEIN"/>
    <property type="match status" value="1"/>
</dbReference>
<protein>
    <submittedName>
        <fullName evidence="3">Bug family tripartite tricarboxylate transporter substrate binding protein</fullName>
    </submittedName>
</protein>
<accession>A0ABV6ITH0</accession>
<feature type="chain" id="PRO_5045140486" evidence="2">
    <location>
        <begin position="27"/>
        <end position="334"/>
    </location>
</feature>
<dbReference type="InterPro" id="IPR005064">
    <property type="entry name" value="BUG"/>
</dbReference>
<dbReference type="PIRSF" id="PIRSF017082">
    <property type="entry name" value="YflP"/>
    <property type="match status" value="1"/>
</dbReference>
<dbReference type="Gene3D" id="3.40.190.150">
    <property type="entry name" value="Bordetella uptake gene, domain 1"/>
    <property type="match status" value="1"/>
</dbReference>
<evidence type="ECO:0000313" key="3">
    <source>
        <dbReference type="EMBL" id="MFC0386914.1"/>
    </source>
</evidence>
<evidence type="ECO:0000256" key="1">
    <source>
        <dbReference type="ARBA" id="ARBA00006987"/>
    </source>
</evidence>
<comment type="caution">
    <text evidence="3">The sequence shown here is derived from an EMBL/GenBank/DDBJ whole genome shotgun (WGS) entry which is preliminary data.</text>
</comment>
<keyword evidence="4" id="KW-1185">Reference proteome</keyword>
<gene>
    <name evidence="3" type="ORF">ACFFIC_15355</name>
</gene>
<dbReference type="Gene3D" id="3.40.190.10">
    <property type="entry name" value="Periplasmic binding protein-like II"/>
    <property type="match status" value="1"/>
</dbReference>
<organism evidence="3 4">
    <name type="scientific">Muricoccus vinaceus</name>
    <dbReference type="NCBI Taxonomy" id="424704"/>
    <lineage>
        <taxon>Bacteria</taxon>
        <taxon>Pseudomonadati</taxon>
        <taxon>Pseudomonadota</taxon>
        <taxon>Alphaproteobacteria</taxon>
        <taxon>Acetobacterales</taxon>
        <taxon>Roseomonadaceae</taxon>
        <taxon>Muricoccus</taxon>
    </lineage>
</organism>
<reference evidence="3 4" key="1">
    <citation type="submission" date="2024-09" db="EMBL/GenBank/DDBJ databases">
        <authorList>
            <person name="Sun Q."/>
            <person name="Mori K."/>
        </authorList>
    </citation>
    <scope>NUCLEOTIDE SEQUENCE [LARGE SCALE GENOMIC DNA]</scope>
    <source>
        <strain evidence="3 4">CCM 7468</strain>
    </source>
</reference>
<dbReference type="RefSeq" id="WP_377051851.1">
    <property type="nucleotide sequence ID" value="NZ_JBHLVZ010000043.1"/>
</dbReference>
<dbReference type="Proteomes" id="UP001589789">
    <property type="component" value="Unassembled WGS sequence"/>
</dbReference>
<dbReference type="PANTHER" id="PTHR42928:SF5">
    <property type="entry name" value="BLR1237 PROTEIN"/>
    <property type="match status" value="1"/>
</dbReference>
<feature type="signal peptide" evidence="2">
    <location>
        <begin position="1"/>
        <end position="26"/>
    </location>
</feature>
<dbReference type="SUPFAM" id="SSF53850">
    <property type="entry name" value="Periplasmic binding protein-like II"/>
    <property type="match status" value="1"/>
</dbReference>
<proteinExistence type="inferred from homology"/>
<name>A0ABV6ITH0_9PROT</name>
<evidence type="ECO:0000313" key="4">
    <source>
        <dbReference type="Proteomes" id="UP001589789"/>
    </source>
</evidence>
<dbReference type="InterPro" id="IPR042100">
    <property type="entry name" value="Bug_dom1"/>
</dbReference>
<dbReference type="Pfam" id="PF03401">
    <property type="entry name" value="TctC"/>
    <property type="match status" value="1"/>
</dbReference>
<dbReference type="CDD" id="cd07012">
    <property type="entry name" value="PBP2_Bug_TTT"/>
    <property type="match status" value="1"/>
</dbReference>
<comment type="similarity">
    <text evidence="1">Belongs to the UPF0065 (bug) family.</text>
</comment>